<accession>A0A6F8YBM8</accession>
<protein>
    <submittedName>
        <fullName evidence="1">Uncharacterized protein</fullName>
    </submittedName>
</protein>
<gene>
    <name evidence="1" type="ORF">Psuf_008250</name>
</gene>
<dbReference type="EMBL" id="AP022871">
    <property type="protein sequence ID" value="BCB83512.1"/>
    <property type="molecule type" value="Genomic_DNA"/>
</dbReference>
<evidence type="ECO:0000313" key="1">
    <source>
        <dbReference type="EMBL" id="BCB83512.1"/>
    </source>
</evidence>
<dbReference type="AlphaFoldDB" id="A0A6F8YBM8"/>
<name>A0A6F8YBM8_9ACTN</name>
<reference evidence="1 2" key="2">
    <citation type="submission" date="2020-03" db="EMBL/GenBank/DDBJ databases">
        <authorList>
            <person name="Ichikawa N."/>
            <person name="Kimura A."/>
            <person name="Kitahashi Y."/>
            <person name="Uohara A."/>
        </authorList>
    </citation>
    <scope>NUCLEOTIDE SEQUENCE [LARGE SCALE GENOMIC DNA]</scope>
    <source>
        <strain evidence="1 2">NBRC 105367</strain>
    </source>
</reference>
<evidence type="ECO:0000313" key="2">
    <source>
        <dbReference type="Proteomes" id="UP000503011"/>
    </source>
</evidence>
<dbReference type="Proteomes" id="UP000503011">
    <property type="component" value="Chromosome"/>
</dbReference>
<keyword evidence="2" id="KW-1185">Reference proteome</keyword>
<organism evidence="1 2">
    <name type="scientific">Phytohabitans suffuscus</name>
    <dbReference type="NCBI Taxonomy" id="624315"/>
    <lineage>
        <taxon>Bacteria</taxon>
        <taxon>Bacillati</taxon>
        <taxon>Actinomycetota</taxon>
        <taxon>Actinomycetes</taxon>
        <taxon>Micromonosporales</taxon>
        <taxon>Micromonosporaceae</taxon>
    </lineage>
</organism>
<reference evidence="1 2" key="1">
    <citation type="submission" date="2020-03" db="EMBL/GenBank/DDBJ databases">
        <title>Whole genome shotgun sequence of Phytohabitans suffuscus NBRC 105367.</title>
        <authorList>
            <person name="Komaki H."/>
            <person name="Tamura T."/>
        </authorList>
    </citation>
    <scope>NUCLEOTIDE SEQUENCE [LARGE SCALE GENOMIC DNA]</scope>
    <source>
        <strain evidence="1 2">NBRC 105367</strain>
    </source>
</reference>
<proteinExistence type="predicted"/>
<dbReference type="RefSeq" id="WP_173153941.1">
    <property type="nucleotide sequence ID" value="NZ_AP022871.1"/>
</dbReference>
<dbReference type="KEGG" id="psuu:Psuf_008250"/>
<sequence length="159" mass="18249">MEVVAQWVHTSWTKRSCGGDAAARRNAVPIGFLLPAAGAPLVHEVLMHEHGDFRPHDQTRAELPAADDVDLRQVDRWLRVQLVPNLRMMPRRKQRPPAIYLHPGEWVRWRINYRSSGTCSCGQDWSYRLDTLSLGHGWIATDTFLTQPTYVVDERAVLR</sequence>